<evidence type="ECO:0000259" key="1">
    <source>
        <dbReference type="Pfam" id="PF10979"/>
    </source>
</evidence>
<keyword evidence="5" id="KW-1185">Reference proteome</keyword>
<evidence type="ECO:0000313" key="4">
    <source>
        <dbReference type="EMBL" id="CEJ08149.1"/>
    </source>
</evidence>
<protein>
    <recommendedName>
        <fullName evidence="6">DUF2786 domain-containing protein</fullName>
    </recommendedName>
</protein>
<dbReference type="EMBL" id="CDGJ01000078">
    <property type="protein sequence ID" value="CEJ08149.1"/>
    <property type="molecule type" value="Genomic_DNA"/>
</dbReference>
<dbReference type="EMBL" id="LR746496">
    <property type="protein sequence ID" value="CAA7602008.1"/>
    <property type="molecule type" value="Genomic_DNA"/>
</dbReference>
<dbReference type="Proteomes" id="UP001071230">
    <property type="component" value="Unassembled WGS sequence"/>
</dbReference>
<evidence type="ECO:0008006" key="6">
    <source>
        <dbReference type="Google" id="ProtNLM"/>
    </source>
</evidence>
<dbReference type="RefSeq" id="WP_240985449.1">
    <property type="nucleotide sequence ID" value="NZ_CDGJ01000078.1"/>
</dbReference>
<feature type="domain" description="DUF7168" evidence="2">
    <location>
        <begin position="59"/>
        <end position="180"/>
    </location>
</feature>
<proteinExistence type="predicted"/>
<accession>A0A8S0W3U3</accession>
<organism evidence="3">
    <name type="scientific">Acididesulfobacillus acetoxydans</name>
    <dbReference type="NCBI Taxonomy" id="1561005"/>
    <lineage>
        <taxon>Bacteria</taxon>
        <taxon>Bacillati</taxon>
        <taxon>Bacillota</taxon>
        <taxon>Clostridia</taxon>
        <taxon>Eubacteriales</taxon>
        <taxon>Peptococcaceae</taxon>
        <taxon>Acididesulfobacillus</taxon>
    </lineage>
</organism>
<reference evidence="4" key="1">
    <citation type="submission" date="2014-11" db="EMBL/GenBank/DDBJ databases">
        <authorList>
            <person name="Hornung B.V."/>
        </authorList>
    </citation>
    <scope>NUCLEOTIDE SEQUENCE</scope>
    <source>
        <strain evidence="4">INE</strain>
    </source>
</reference>
<sequence length="232" mass="26117">MDAKIIEKIKKLLALSQSSNSYEAELAMLKAQELLVKHKLSLKAVKEFTAVNSDIKDNVTQVTFTKAKWKARLAGLIADNFGCYLYFQTDRTHTVVFFGREEDITVCNIVLEYALDCIASATRRLKYQHRSYGFSTKGIENDYALGFIKGLRQKFEEQKKANQAWGLVLVKDQEVTDAFNAKKFTRFINTGTPYQGRADAYAQGLIDGERFSVSDRITRADDSGPLALNSGD</sequence>
<gene>
    <name evidence="4" type="ORF">DEACI_2624</name>
    <name evidence="3" type="ORF">DEACI_2679</name>
</gene>
<reference evidence="3" key="2">
    <citation type="submission" date="2020-01" db="EMBL/GenBank/DDBJ databases">
        <authorList>
            <person name="Hornung B."/>
        </authorList>
    </citation>
    <scope>NUCLEOTIDE SEQUENCE</scope>
    <source>
        <strain evidence="3">PacBioINE</strain>
    </source>
</reference>
<evidence type="ECO:0000313" key="3">
    <source>
        <dbReference type="EMBL" id="CAA7602008.1"/>
    </source>
</evidence>
<feature type="domain" description="DUF2786" evidence="1">
    <location>
        <begin position="4"/>
        <end position="41"/>
    </location>
</feature>
<evidence type="ECO:0000259" key="2">
    <source>
        <dbReference type="Pfam" id="PF23771"/>
    </source>
</evidence>
<dbReference type="InterPro" id="IPR055592">
    <property type="entry name" value="DUF7168"/>
</dbReference>
<dbReference type="AlphaFoldDB" id="A0A8S0W3U3"/>
<dbReference type="KEGG" id="aacx:DEACI_2679"/>
<name>A0A8S0W3U3_9FIRM</name>
<dbReference type="Proteomes" id="UP000836597">
    <property type="component" value="Chromosome"/>
</dbReference>
<dbReference type="InterPro" id="IPR024498">
    <property type="entry name" value="DUF2786"/>
</dbReference>
<dbReference type="Pfam" id="PF23771">
    <property type="entry name" value="DUF7168"/>
    <property type="match status" value="1"/>
</dbReference>
<dbReference type="Pfam" id="PF10979">
    <property type="entry name" value="DUF2786"/>
    <property type="match status" value="1"/>
</dbReference>
<evidence type="ECO:0000313" key="5">
    <source>
        <dbReference type="Proteomes" id="UP001071230"/>
    </source>
</evidence>